<comment type="similarity">
    <text evidence="1">Belongs to the RRN3 family.</text>
</comment>
<protein>
    <submittedName>
        <fullName evidence="4">RNA polymerase I-specific transcription initiation factor RRN3</fullName>
    </submittedName>
</protein>
<dbReference type="STRING" id="1160509.A0A3N4IPK6"/>
<dbReference type="AlphaFoldDB" id="A0A3N4IPK6"/>
<organism evidence="4 5">
    <name type="scientific">Ascobolus immersus RN42</name>
    <dbReference type="NCBI Taxonomy" id="1160509"/>
    <lineage>
        <taxon>Eukaryota</taxon>
        <taxon>Fungi</taxon>
        <taxon>Dikarya</taxon>
        <taxon>Ascomycota</taxon>
        <taxon>Pezizomycotina</taxon>
        <taxon>Pezizomycetes</taxon>
        <taxon>Pezizales</taxon>
        <taxon>Ascobolaceae</taxon>
        <taxon>Ascobolus</taxon>
    </lineage>
</organism>
<evidence type="ECO:0000313" key="4">
    <source>
        <dbReference type="EMBL" id="RPA86161.1"/>
    </source>
</evidence>
<gene>
    <name evidence="4" type="ORF">BJ508DRAFT_411351</name>
</gene>
<feature type="compositionally biased region" description="Polar residues" evidence="3">
    <location>
        <begin position="1"/>
        <end position="16"/>
    </location>
</feature>
<keyword evidence="5" id="KW-1185">Reference proteome</keyword>
<keyword evidence="4" id="KW-0648">Protein biosynthesis</keyword>
<dbReference type="Pfam" id="PF05327">
    <property type="entry name" value="RRN3"/>
    <property type="match status" value="1"/>
</dbReference>
<feature type="compositionally biased region" description="Acidic residues" evidence="3">
    <location>
        <begin position="633"/>
        <end position="671"/>
    </location>
</feature>
<evidence type="ECO:0000256" key="3">
    <source>
        <dbReference type="SAM" id="MobiDB-lite"/>
    </source>
</evidence>
<dbReference type="PANTHER" id="PTHR12790">
    <property type="entry name" value="TRANSCRIPTION INITIATION FACTOR IA RRN3"/>
    <property type="match status" value="1"/>
</dbReference>
<dbReference type="GO" id="GO:0006361">
    <property type="term" value="P:transcription initiation at RNA polymerase I promoter"/>
    <property type="evidence" value="ECO:0007669"/>
    <property type="project" value="InterPro"/>
</dbReference>
<dbReference type="InterPro" id="IPR007991">
    <property type="entry name" value="RNA_pol_I_trans_ini_fac_RRN3"/>
</dbReference>
<name>A0A3N4IPK6_ASCIM</name>
<feature type="region of interest" description="Disordered" evidence="3">
    <location>
        <begin position="631"/>
        <end position="671"/>
    </location>
</feature>
<dbReference type="OrthoDB" id="26970at2759"/>
<keyword evidence="2" id="KW-0175">Coiled coil</keyword>
<evidence type="ECO:0000313" key="5">
    <source>
        <dbReference type="Proteomes" id="UP000275078"/>
    </source>
</evidence>
<evidence type="ECO:0000256" key="1">
    <source>
        <dbReference type="ARBA" id="ARBA00010098"/>
    </source>
</evidence>
<reference evidence="4 5" key="1">
    <citation type="journal article" date="2018" name="Nat. Ecol. Evol.">
        <title>Pezizomycetes genomes reveal the molecular basis of ectomycorrhizal truffle lifestyle.</title>
        <authorList>
            <person name="Murat C."/>
            <person name="Payen T."/>
            <person name="Noel B."/>
            <person name="Kuo A."/>
            <person name="Morin E."/>
            <person name="Chen J."/>
            <person name="Kohler A."/>
            <person name="Krizsan K."/>
            <person name="Balestrini R."/>
            <person name="Da Silva C."/>
            <person name="Montanini B."/>
            <person name="Hainaut M."/>
            <person name="Levati E."/>
            <person name="Barry K.W."/>
            <person name="Belfiori B."/>
            <person name="Cichocki N."/>
            <person name="Clum A."/>
            <person name="Dockter R.B."/>
            <person name="Fauchery L."/>
            <person name="Guy J."/>
            <person name="Iotti M."/>
            <person name="Le Tacon F."/>
            <person name="Lindquist E.A."/>
            <person name="Lipzen A."/>
            <person name="Malagnac F."/>
            <person name="Mello A."/>
            <person name="Molinier V."/>
            <person name="Miyauchi S."/>
            <person name="Poulain J."/>
            <person name="Riccioni C."/>
            <person name="Rubini A."/>
            <person name="Sitrit Y."/>
            <person name="Splivallo R."/>
            <person name="Traeger S."/>
            <person name="Wang M."/>
            <person name="Zifcakova L."/>
            <person name="Wipf D."/>
            <person name="Zambonelli A."/>
            <person name="Paolocci F."/>
            <person name="Nowrousian M."/>
            <person name="Ottonello S."/>
            <person name="Baldrian P."/>
            <person name="Spatafora J.W."/>
            <person name="Henrissat B."/>
            <person name="Nagy L.G."/>
            <person name="Aury J.M."/>
            <person name="Wincker P."/>
            <person name="Grigoriev I.V."/>
            <person name="Bonfante P."/>
            <person name="Martin F.M."/>
        </authorList>
    </citation>
    <scope>NUCLEOTIDE SEQUENCE [LARGE SCALE GENOMIC DNA]</scope>
    <source>
        <strain evidence="4 5">RN42</strain>
    </source>
</reference>
<dbReference type="GO" id="GO:0003743">
    <property type="term" value="F:translation initiation factor activity"/>
    <property type="evidence" value="ECO:0007669"/>
    <property type="project" value="UniProtKB-KW"/>
</dbReference>
<accession>A0A3N4IPK6</accession>
<dbReference type="GO" id="GO:0005634">
    <property type="term" value="C:nucleus"/>
    <property type="evidence" value="ECO:0007669"/>
    <property type="project" value="TreeGrafter"/>
</dbReference>
<feature type="coiled-coil region" evidence="2">
    <location>
        <begin position="301"/>
        <end position="337"/>
    </location>
</feature>
<feature type="region of interest" description="Disordered" evidence="3">
    <location>
        <begin position="1"/>
        <end position="41"/>
    </location>
</feature>
<dbReference type="Proteomes" id="UP000275078">
    <property type="component" value="Unassembled WGS sequence"/>
</dbReference>
<dbReference type="GO" id="GO:0001042">
    <property type="term" value="F:RNA polymerase I core binding"/>
    <property type="evidence" value="ECO:0007669"/>
    <property type="project" value="TreeGrafter"/>
</dbReference>
<dbReference type="EMBL" id="ML119650">
    <property type="protein sequence ID" value="RPA86161.1"/>
    <property type="molecule type" value="Genomic_DNA"/>
</dbReference>
<dbReference type="PANTHER" id="PTHR12790:SF0">
    <property type="entry name" value="RNA POLYMERASE I-SPECIFIC TRANSCRIPTION INITIATION FACTOR RRN3-RELATED"/>
    <property type="match status" value="1"/>
</dbReference>
<proteinExistence type="inferred from homology"/>
<evidence type="ECO:0000256" key="2">
    <source>
        <dbReference type="SAM" id="Coils"/>
    </source>
</evidence>
<sequence>MSSSEAPGLTRRSTTEGFVAMKPESFPAKKTVATKQMEGPIQNPLKRIKASELTRSSSESQIAGSLVRHFVVGALDEKAQGKKDRYRELVKRFQIAPTSNGAATSTELRMTINALAQVPWQLDKSCSDLVLAIVRMQWLGRDLAFVNDYTRFLGTLVSAHSSYVEAVVHMLVESLTLLPISSGRIPNHPRLSRVVLYERAHAALRYMIEVAPTAAFYTLSTALARHMPHEYERNLAHSVYLANLLRVVEYAPQLRNKTVQMIIQKLIQVDVAIQGDLDDLEEDVAEEDIADLGETMEQRYLERAQNRHASARDRVIAELEQQEREAQDDDLDDEDEEAELEGLEKIKDTISKLDSMLDLVFEYYNAQLPNDEASAQSPSIESCEVFDIMLAAFDQTILPTHQSRFTQFLVFWAAQKSPIFVDMLLGMLITIATDGTRPQTIRKAAAAYSSSFISRAKCMDTLSIQTVVQMMCGWLNQFLVTRERECRGPDLGKYGGFYAVVQAVMYIFCFRWRQLKQGSHSPESDEEIDEAEIRAMKWIPELRIMERVITSRFNPLKVCSQDVVEQFAEIARYLDFMYCFSIIDANNRTVIDRYRMDQLDAYFPFDPYKLNKSKRWIEDVYVGWKPIRGMEESGYESDEGSSDDDSEDEVVEEEMSEVESDEEVDDSEDED</sequence>
<keyword evidence="4" id="KW-0396">Initiation factor</keyword>
<dbReference type="GO" id="GO:0001181">
    <property type="term" value="F:RNA polymerase I general transcription initiation factor activity"/>
    <property type="evidence" value="ECO:0007669"/>
    <property type="project" value="InterPro"/>
</dbReference>